<feature type="transmembrane region" description="Helical" evidence="10">
    <location>
        <begin position="308"/>
        <end position="331"/>
    </location>
</feature>
<evidence type="ECO:0000256" key="10">
    <source>
        <dbReference type="SAM" id="Phobius"/>
    </source>
</evidence>
<comment type="subcellular location">
    <subcellularLocation>
        <location evidence="1">Cell membrane</location>
        <topology evidence="1">Multi-pass membrane protein</topology>
    </subcellularLocation>
</comment>
<evidence type="ECO:0000256" key="7">
    <source>
        <dbReference type="ARBA" id="ARBA00023065"/>
    </source>
</evidence>
<evidence type="ECO:0000256" key="3">
    <source>
        <dbReference type="ARBA" id="ARBA00022475"/>
    </source>
</evidence>
<keyword evidence="4 10" id="KW-0812">Transmembrane</keyword>
<feature type="transmembrane region" description="Helical" evidence="10">
    <location>
        <begin position="228"/>
        <end position="251"/>
    </location>
</feature>
<evidence type="ECO:0000256" key="8">
    <source>
        <dbReference type="ARBA" id="ARBA00023136"/>
    </source>
</evidence>
<feature type="domain" description="Cation/H+ exchanger transmembrane" evidence="11">
    <location>
        <begin position="10"/>
        <end position="412"/>
    </location>
</feature>
<evidence type="ECO:0000256" key="6">
    <source>
        <dbReference type="ARBA" id="ARBA00023053"/>
    </source>
</evidence>
<dbReference type="STRING" id="1329250.WOSG25_051290"/>
<evidence type="ECO:0000259" key="11">
    <source>
        <dbReference type="Pfam" id="PF00999"/>
    </source>
</evidence>
<dbReference type="RefSeq" id="WP_027698920.1">
    <property type="nucleotide sequence ID" value="NZ_DF820488.1"/>
</dbReference>
<dbReference type="Gene3D" id="6.10.140.1330">
    <property type="match status" value="1"/>
</dbReference>
<dbReference type="GO" id="GO:0015385">
    <property type="term" value="F:sodium:proton antiporter activity"/>
    <property type="evidence" value="ECO:0007669"/>
    <property type="project" value="InterPro"/>
</dbReference>
<dbReference type="AlphaFoldDB" id="A0A069D0L6"/>
<protein>
    <submittedName>
        <fullName evidence="12">NhaP-type Na+/H+ and K+/H+ antiporter</fullName>
    </submittedName>
</protein>
<dbReference type="InterPro" id="IPR018422">
    <property type="entry name" value="Cation/H_exchanger_CPA1"/>
</dbReference>
<feature type="transmembrane region" description="Helical" evidence="10">
    <location>
        <begin position="52"/>
        <end position="69"/>
    </location>
</feature>
<dbReference type="GO" id="GO:0005886">
    <property type="term" value="C:plasma membrane"/>
    <property type="evidence" value="ECO:0007669"/>
    <property type="project" value="UniProtKB-SubCell"/>
</dbReference>
<dbReference type="Pfam" id="PF00999">
    <property type="entry name" value="Na_H_Exchanger"/>
    <property type="match status" value="1"/>
</dbReference>
<dbReference type="GO" id="GO:0051453">
    <property type="term" value="P:regulation of intracellular pH"/>
    <property type="evidence" value="ECO:0007669"/>
    <property type="project" value="TreeGrafter"/>
</dbReference>
<dbReference type="PANTHER" id="PTHR10110:SF86">
    <property type="entry name" value="SODIUM_HYDROGEN EXCHANGER 7"/>
    <property type="match status" value="1"/>
</dbReference>
<dbReference type="EMBL" id="DF820488">
    <property type="protein sequence ID" value="GAK30856.1"/>
    <property type="molecule type" value="Genomic_DNA"/>
</dbReference>
<evidence type="ECO:0000256" key="5">
    <source>
        <dbReference type="ARBA" id="ARBA00022989"/>
    </source>
</evidence>
<accession>A0A069D0L6</accession>
<reference evidence="13" key="1">
    <citation type="journal article" date="2014" name="Genome Announc.">
        <title>Draft genome sequence of Weissella oryzae SG25T, isolated from fermented rice grains.</title>
        <authorList>
            <person name="Tanizawa Y."/>
            <person name="Fujisawa T."/>
            <person name="Mochizuki T."/>
            <person name="Kaminuma E."/>
            <person name="Suzuki Y."/>
            <person name="Nakamura Y."/>
            <person name="Tohno M."/>
        </authorList>
    </citation>
    <scope>NUCLEOTIDE SEQUENCE [LARGE SCALE GENOMIC DNA]</scope>
    <source>
        <strain evidence="13">DSM 25784 / JCM 18191 / LMG 30913 / SG25</strain>
    </source>
</reference>
<dbReference type="Proteomes" id="UP000030643">
    <property type="component" value="Unassembled WGS sequence"/>
</dbReference>
<feature type="transmembrane region" description="Helical" evidence="10">
    <location>
        <begin position="6"/>
        <end position="23"/>
    </location>
</feature>
<dbReference type="PANTHER" id="PTHR10110">
    <property type="entry name" value="SODIUM/HYDROGEN EXCHANGER"/>
    <property type="match status" value="1"/>
</dbReference>
<evidence type="ECO:0000256" key="1">
    <source>
        <dbReference type="ARBA" id="ARBA00004651"/>
    </source>
</evidence>
<dbReference type="InterPro" id="IPR006153">
    <property type="entry name" value="Cation/H_exchanger_TM"/>
</dbReference>
<feature type="transmembrane region" description="Helical" evidence="10">
    <location>
        <begin position="389"/>
        <end position="412"/>
    </location>
</feature>
<dbReference type="OrthoDB" id="9809206at2"/>
<feature type="transmembrane region" description="Helical" evidence="10">
    <location>
        <begin position="81"/>
        <end position="102"/>
    </location>
</feature>
<evidence type="ECO:0000313" key="12">
    <source>
        <dbReference type="EMBL" id="GAK30856.1"/>
    </source>
</evidence>
<keyword evidence="2" id="KW-0813">Transport</keyword>
<dbReference type="GO" id="GO:0098719">
    <property type="term" value="P:sodium ion import across plasma membrane"/>
    <property type="evidence" value="ECO:0007669"/>
    <property type="project" value="TreeGrafter"/>
</dbReference>
<keyword evidence="7" id="KW-0406">Ion transport</keyword>
<sequence>MQTFYTVALLLVGIILTNIIKQFLPKIPEAFILITIGVMLSLTPFFKNFELQPEFFLLVIIAPIMFIDGQKQSFTKIKQRFSVIFLLSVILALVSTLIFGLLTNIFETGWTLPLAIALAAIVTPTDAVAVKSLTGNTDMPGTVGEALELESLFNDATGLVILDLALAVLSKGRFSLLDGLVHFLFVAAGGVLVGIIAGFLIVSLRVNLNLRTKNPETTVIPISLLTPFIVYLLAERLGVSGIIAVVATGIVHNWETSRLRLTSTRVQLTSTTIWETISNVLNSIVFLILGVSLPAVWKAMQIIGTAKIIQIVGVSLLIYLAMLSVRFLWSVRQSRSTNDNLLGAHDAKQHRFFASIFAISGVHGTVTLAMAFSLPSEIAGHSFPFREELIIIATLVILISMLVSAVVLPIILPAKETTYSLADINHIRNKMVDFATLQIRDLISEHDVRDALTEQLQSQKGNHINQVEDFRAYQRLLYETKDFMLTYIHGPSISQKYSAEVVNIYEKVLDCYEIGFSNRKVHLIKYLSFAMHKYGEKLHHEYKHAMWHIQNGQITPHQRKSARKAWLANQSVEVLAKRRDIRDALLELNTEVINASDLYIDDVLRARLVNKLSDNDHINFVRQAINKYSMQIRHDYSKNTVYVDSNYYIQAFQQEYNFIQRGINSGYISPAMAAVLYDEINQAQTLQLQRVQQVLAITA</sequence>
<keyword evidence="5 10" id="KW-1133">Transmembrane helix</keyword>
<evidence type="ECO:0000256" key="4">
    <source>
        <dbReference type="ARBA" id="ARBA00022692"/>
    </source>
</evidence>
<keyword evidence="6" id="KW-0915">Sodium</keyword>
<name>A0A069D0L6_WEIOS</name>
<keyword evidence="3" id="KW-1003">Cell membrane</keyword>
<keyword evidence="9" id="KW-0739">Sodium transport</keyword>
<keyword evidence="8 10" id="KW-0472">Membrane</keyword>
<dbReference type="eggNOG" id="COG0025">
    <property type="taxonomic scope" value="Bacteria"/>
</dbReference>
<feature type="transmembrane region" description="Helical" evidence="10">
    <location>
        <begin position="181"/>
        <end position="208"/>
    </location>
</feature>
<organism evidence="12 13">
    <name type="scientific">Weissella oryzae (strain DSM 25784 / JCM 18191 / LMG 30913 / SG25)</name>
    <dbReference type="NCBI Taxonomy" id="1329250"/>
    <lineage>
        <taxon>Bacteria</taxon>
        <taxon>Bacillati</taxon>
        <taxon>Bacillota</taxon>
        <taxon>Bacilli</taxon>
        <taxon>Lactobacillales</taxon>
        <taxon>Lactobacillaceae</taxon>
        <taxon>Weissella</taxon>
    </lineage>
</organism>
<evidence type="ECO:0000256" key="2">
    <source>
        <dbReference type="ARBA" id="ARBA00022448"/>
    </source>
</evidence>
<keyword evidence="13" id="KW-1185">Reference proteome</keyword>
<feature type="transmembrane region" description="Helical" evidence="10">
    <location>
        <begin position="30"/>
        <end position="46"/>
    </location>
</feature>
<feature type="transmembrane region" description="Helical" evidence="10">
    <location>
        <begin position="272"/>
        <end position="296"/>
    </location>
</feature>
<dbReference type="GO" id="GO:0015386">
    <property type="term" value="F:potassium:proton antiporter activity"/>
    <property type="evidence" value="ECO:0007669"/>
    <property type="project" value="TreeGrafter"/>
</dbReference>
<gene>
    <name evidence="12" type="ORF">WOSG25_051290</name>
</gene>
<feature type="transmembrane region" description="Helical" evidence="10">
    <location>
        <begin position="352"/>
        <end position="374"/>
    </location>
</feature>
<evidence type="ECO:0000313" key="13">
    <source>
        <dbReference type="Proteomes" id="UP000030643"/>
    </source>
</evidence>
<evidence type="ECO:0000256" key="9">
    <source>
        <dbReference type="ARBA" id="ARBA00023201"/>
    </source>
</evidence>
<proteinExistence type="predicted"/>